<evidence type="ECO:0000256" key="7">
    <source>
        <dbReference type="ARBA" id="ARBA00022968"/>
    </source>
</evidence>
<evidence type="ECO:0000256" key="9">
    <source>
        <dbReference type="ARBA" id="ARBA00023136"/>
    </source>
</evidence>
<protein>
    <submittedName>
        <fullName evidence="14">Beta--galactosyltransferase 3</fullName>
    </submittedName>
</protein>
<evidence type="ECO:0000256" key="4">
    <source>
        <dbReference type="ARBA" id="ARBA00022676"/>
    </source>
</evidence>
<dbReference type="GO" id="GO:0016020">
    <property type="term" value="C:membrane"/>
    <property type="evidence" value="ECO:0007669"/>
    <property type="project" value="UniProtKB-SubCell"/>
</dbReference>
<evidence type="ECO:0000256" key="5">
    <source>
        <dbReference type="ARBA" id="ARBA00022679"/>
    </source>
</evidence>
<dbReference type="PANTHER" id="PTHR19300">
    <property type="entry name" value="BETA-1,4-GALACTOSYLTRANSFERASE"/>
    <property type="match status" value="1"/>
</dbReference>
<keyword evidence="15" id="KW-1185">Reference proteome</keyword>
<accession>W7TKN1</accession>
<dbReference type="Pfam" id="PF02709">
    <property type="entry name" value="Glyco_transf_7C"/>
    <property type="match status" value="1"/>
</dbReference>
<keyword evidence="6" id="KW-0812">Transmembrane</keyword>
<feature type="compositionally biased region" description="Basic and acidic residues" evidence="11">
    <location>
        <begin position="141"/>
        <end position="162"/>
    </location>
</feature>
<dbReference type="PANTHER" id="PTHR19300:SF57">
    <property type="entry name" value="BETA-1,4-N-ACETYLGALACTOSAMINYLTRANSFERASE"/>
    <property type="match status" value="1"/>
</dbReference>
<dbReference type="InterPro" id="IPR027791">
    <property type="entry name" value="Galactosyl_T_C"/>
</dbReference>
<gene>
    <name evidence="14" type="ORF">Naga_100535g2</name>
</gene>
<feature type="region of interest" description="Disordered" evidence="11">
    <location>
        <begin position="406"/>
        <end position="438"/>
    </location>
</feature>
<dbReference type="InterPro" id="IPR029044">
    <property type="entry name" value="Nucleotide-diphossugar_trans"/>
</dbReference>
<dbReference type="EMBL" id="AZIL01002517">
    <property type="protein sequence ID" value="EWM21309.1"/>
    <property type="molecule type" value="Genomic_DNA"/>
</dbReference>
<keyword evidence="5 14" id="KW-0808">Transferase</keyword>
<feature type="region of interest" description="Disordered" evidence="11">
    <location>
        <begin position="1"/>
        <end position="90"/>
    </location>
</feature>
<evidence type="ECO:0000256" key="10">
    <source>
        <dbReference type="ARBA" id="ARBA00023180"/>
    </source>
</evidence>
<evidence type="ECO:0000256" key="2">
    <source>
        <dbReference type="ARBA" id="ARBA00004922"/>
    </source>
</evidence>
<dbReference type="Proteomes" id="UP000019335">
    <property type="component" value="Unassembled WGS sequence"/>
</dbReference>
<keyword evidence="10" id="KW-0325">Glycoprotein</keyword>
<reference evidence="14 15" key="1">
    <citation type="journal article" date="2014" name="Mol. Plant">
        <title>Chromosome Scale Genome Assembly and Transcriptome Profiling of Nannochloropsis gaditana in Nitrogen Depletion.</title>
        <authorList>
            <person name="Corteggiani Carpinelli E."/>
            <person name="Telatin A."/>
            <person name="Vitulo N."/>
            <person name="Forcato C."/>
            <person name="D'Angelo M."/>
            <person name="Schiavon R."/>
            <person name="Vezzi A."/>
            <person name="Giacometti G.M."/>
            <person name="Morosinotto T."/>
            <person name="Valle G."/>
        </authorList>
    </citation>
    <scope>NUCLEOTIDE SEQUENCE [LARGE SCALE GENOMIC DNA]</scope>
    <source>
        <strain evidence="14 15">B-31</strain>
    </source>
</reference>
<evidence type="ECO:0000259" key="13">
    <source>
        <dbReference type="Pfam" id="PF13733"/>
    </source>
</evidence>
<feature type="region of interest" description="Disordered" evidence="11">
    <location>
        <begin position="124"/>
        <end position="176"/>
    </location>
</feature>
<feature type="domain" description="Galactosyltransferase C-terminal" evidence="12">
    <location>
        <begin position="253"/>
        <end position="316"/>
    </location>
</feature>
<dbReference type="PRINTS" id="PR02050">
    <property type="entry name" value="B14GALTRFASE"/>
</dbReference>
<evidence type="ECO:0000313" key="15">
    <source>
        <dbReference type="Proteomes" id="UP000019335"/>
    </source>
</evidence>
<keyword evidence="7" id="KW-0735">Signal-anchor</keyword>
<feature type="compositionally biased region" description="Low complexity" evidence="11">
    <location>
        <begin position="19"/>
        <end position="29"/>
    </location>
</feature>
<dbReference type="OrthoDB" id="10016069at2759"/>
<dbReference type="InterPro" id="IPR003859">
    <property type="entry name" value="Galactosyl_T"/>
</dbReference>
<comment type="pathway">
    <text evidence="2">Protein modification; protein glycosylation.</text>
</comment>
<feature type="compositionally biased region" description="Basic and acidic residues" evidence="11">
    <location>
        <begin position="69"/>
        <end position="88"/>
    </location>
</feature>
<keyword evidence="8" id="KW-1133">Transmembrane helix</keyword>
<feature type="compositionally biased region" description="Pro residues" evidence="11">
    <location>
        <begin position="1"/>
        <end position="10"/>
    </location>
</feature>
<evidence type="ECO:0000256" key="1">
    <source>
        <dbReference type="ARBA" id="ARBA00004606"/>
    </source>
</evidence>
<keyword evidence="4 14" id="KW-0328">Glycosyltransferase</keyword>
<sequence length="438" mass="47518">MPAPVEPRPPCASDTDTGQNRQPQEQQPQSSLPGTFPTLSGPDATSNSIPGGGNSEGSCPGPSPSVTKDVAETALREDRGNGSERQERATSILIVPYRDLYPEQERARHLQRFLREMPALLTAFGDPARRKTGGGGGEGVGEQREGVPEGKESEGKGRGQKEEEGEGKEGSGSPGAPLYHIYIVEQSKDGRKFNRGKLLNIGFDVALKDGEGTGEGGKEGGRAAASVFIFHDVDLLPSRELVPLYLTRPSRPLHIARAWGRYSGNPRYLGGAIAFNATDFQKINGFPNTFWGWGGEDDEMRKRVEQVGLEVGAPAAEEGGRMEDMEGVSLEEKLQALRRNREWKCNVKWEALGEHAETWRQNGLKDLRYEVMGREELEGEVGGGGGRITKLTVDVRENGHWTDTVVEIEGPAGGGGKGGKRGREGERKGPGGRGRWRR</sequence>
<dbReference type="AlphaFoldDB" id="W7TKN1"/>
<evidence type="ECO:0000256" key="8">
    <source>
        <dbReference type="ARBA" id="ARBA00022989"/>
    </source>
</evidence>
<comment type="subcellular location">
    <subcellularLocation>
        <location evidence="1">Membrane</location>
        <topology evidence="1">Single-pass type II membrane protein</topology>
    </subcellularLocation>
</comment>
<proteinExistence type="inferred from homology"/>
<dbReference type="SUPFAM" id="SSF53448">
    <property type="entry name" value="Nucleotide-diphospho-sugar transferases"/>
    <property type="match status" value="1"/>
</dbReference>
<comment type="similarity">
    <text evidence="3">Belongs to the glycosyltransferase 7 family.</text>
</comment>
<dbReference type="Gene3D" id="3.90.550.10">
    <property type="entry name" value="Spore Coat Polysaccharide Biosynthesis Protein SpsA, Chain A"/>
    <property type="match status" value="1"/>
</dbReference>
<dbReference type="GO" id="GO:0005794">
    <property type="term" value="C:Golgi apparatus"/>
    <property type="evidence" value="ECO:0007669"/>
    <property type="project" value="TreeGrafter"/>
</dbReference>
<dbReference type="Pfam" id="PF13733">
    <property type="entry name" value="Glyco_transf_7N"/>
    <property type="match status" value="1"/>
</dbReference>
<evidence type="ECO:0000256" key="3">
    <source>
        <dbReference type="ARBA" id="ARBA00005735"/>
    </source>
</evidence>
<evidence type="ECO:0000313" key="14">
    <source>
        <dbReference type="EMBL" id="EWM21309.1"/>
    </source>
</evidence>
<evidence type="ECO:0000256" key="6">
    <source>
        <dbReference type="ARBA" id="ARBA00022692"/>
    </source>
</evidence>
<evidence type="ECO:0000259" key="12">
    <source>
        <dbReference type="Pfam" id="PF02709"/>
    </source>
</evidence>
<feature type="domain" description="Galactosyltransferase N-terminal" evidence="13">
    <location>
        <begin position="179"/>
        <end position="239"/>
    </location>
</feature>
<name>W7TKN1_9STRA</name>
<dbReference type="InterPro" id="IPR027995">
    <property type="entry name" value="Galactosyl_T_N"/>
</dbReference>
<dbReference type="GO" id="GO:0008378">
    <property type="term" value="F:galactosyltransferase activity"/>
    <property type="evidence" value="ECO:0007669"/>
    <property type="project" value="TreeGrafter"/>
</dbReference>
<evidence type="ECO:0000256" key="11">
    <source>
        <dbReference type="SAM" id="MobiDB-lite"/>
    </source>
</evidence>
<dbReference type="GO" id="GO:0005975">
    <property type="term" value="P:carbohydrate metabolic process"/>
    <property type="evidence" value="ECO:0007669"/>
    <property type="project" value="InterPro"/>
</dbReference>
<keyword evidence="9" id="KW-0472">Membrane</keyword>
<organism evidence="14 15">
    <name type="scientific">Nannochloropsis gaditana</name>
    <dbReference type="NCBI Taxonomy" id="72520"/>
    <lineage>
        <taxon>Eukaryota</taxon>
        <taxon>Sar</taxon>
        <taxon>Stramenopiles</taxon>
        <taxon>Ochrophyta</taxon>
        <taxon>Eustigmatophyceae</taxon>
        <taxon>Eustigmatales</taxon>
        <taxon>Monodopsidaceae</taxon>
        <taxon>Nannochloropsis</taxon>
    </lineage>
</organism>
<dbReference type="UniPathway" id="UPA00378"/>
<comment type="caution">
    <text evidence="14">The sequence shown here is derived from an EMBL/GenBank/DDBJ whole genome shotgun (WGS) entry which is preliminary data.</text>
</comment>